<evidence type="ECO:0000256" key="3">
    <source>
        <dbReference type="ARBA" id="ARBA00038502"/>
    </source>
</evidence>
<gene>
    <name evidence="6" type="ORF">GCM10009304_36100</name>
</gene>
<dbReference type="InterPro" id="IPR016181">
    <property type="entry name" value="Acyl_CoA_acyltransferase"/>
</dbReference>
<proteinExistence type="inferred from homology"/>
<dbReference type="RefSeq" id="WP_188985215.1">
    <property type="nucleotide sequence ID" value="NZ_BMPO01000009.1"/>
</dbReference>
<feature type="region of interest" description="Disordered" evidence="4">
    <location>
        <begin position="196"/>
        <end position="216"/>
    </location>
</feature>
<feature type="domain" description="N-acetyltransferase" evidence="5">
    <location>
        <begin position="13"/>
        <end position="152"/>
    </location>
</feature>
<evidence type="ECO:0000313" key="6">
    <source>
        <dbReference type="EMBL" id="GGK06679.1"/>
    </source>
</evidence>
<evidence type="ECO:0000259" key="5">
    <source>
        <dbReference type="Pfam" id="PF13302"/>
    </source>
</evidence>
<evidence type="ECO:0000256" key="2">
    <source>
        <dbReference type="ARBA" id="ARBA00023315"/>
    </source>
</evidence>
<dbReference type="Gene3D" id="3.40.630.30">
    <property type="match status" value="1"/>
</dbReference>
<comment type="caution">
    <text evidence="6">The sequence shown here is derived from an EMBL/GenBank/DDBJ whole genome shotgun (WGS) entry which is preliminary data.</text>
</comment>
<organism evidence="6 7">
    <name type="scientific">Pseudomonas matsuisoli</name>
    <dbReference type="NCBI Taxonomy" id="1515666"/>
    <lineage>
        <taxon>Bacteria</taxon>
        <taxon>Pseudomonadati</taxon>
        <taxon>Pseudomonadota</taxon>
        <taxon>Gammaproteobacteria</taxon>
        <taxon>Pseudomonadales</taxon>
        <taxon>Pseudomonadaceae</taxon>
        <taxon>Pseudomonas</taxon>
    </lineage>
</organism>
<keyword evidence="2" id="KW-0012">Acyltransferase</keyword>
<dbReference type="GO" id="GO:0016747">
    <property type="term" value="F:acyltransferase activity, transferring groups other than amino-acyl groups"/>
    <property type="evidence" value="ECO:0007669"/>
    <property type="project" value="InterPro"/>
</dbReference>
<dbReference type="AlphaFoldDB" id="A0A917V113"/>
<dbReference type="PANTHER" id="PTHR43792">
    <property type="entry name" value="GNAT FAMILY, PUTATIVE (AFU_ORTHOLOGUE AFUA_3G00765)-RELATED-RELATED"/>
    <property type="match status" value="1"/>
</dbReference>
<comment type="similarity">
    <text evidence="3">Belongs to the acetyltransferase family. RimJ subfamily.</text>
</comment>
<dbReference type="SUPFAM" id="SSF55729">
    <property type="entry name" value="Acyl-CoA N-acyltransferases (Nat)"/>
    <property type="match status" value="1"/>
</dbReference>
<reference evidence="6" key="1">
    <citation type="journal article" date="2014" name="Int. J. Syst. Evol. Microbiol.">
        <title>Complete genome sequence of Corynebacterium casei LMG S-19264T (=DSM 44701T), isolated from a smear-ripened cheese.</title>
        <authorList>
            <consortium name="US DOE Joint Genome Institute (JGI-PGF)"/>
            <person name="Walter F."/>
            <person name="Albersmeier A."/>
            <person name="Kalinowski J."/>
            <person name="Ruckert C."/>
        </authorList>
    </citation>
    <scope>NUCLEOTIDE SEQUENCE</scope>
    <source>
        <strain evidence="6">JCM 30078</strain>
    </source>
</reference>
<dbReference type="InterPro" id="IPR000182">
    <property type="entry name" value="GNAT_dom"/>
</dbReference>
<dbReference type="EMBL" id="BMPO01000009">
    <property type="protein sequence ID" value="GGK06679.1"/>
    <property type="molecule type" value="Genomic_DNA"/>
</dbReference>
<keyword evidence="7" id="KW-1185">Reference proteome</keyword>
<dbReference type="PANTHER" id="PTHR43792:SF8">
    <property type="entry name" value="[RIBOSOMAL PROTEIN US5]-ALANINE N-ACETYLTRANSFERASE"/>
    <property type="match status" value="1"/>
</dbReference>
<name>A0A917V113_9PSED</name>
<dbReference type="Pfam" id="PF13302">
    <property type="entry name" value="Acetyltransf_3"/>
    <property type="match status" value="1"/>
</dbReference>
<evidence type="ECO:0000313" key="7">
    <source>
        <dbReference type="Proteomes" id="UP000635983"/>
    </source>
</evidence>
<evidence type="ECO:0000256" key="1">
    <source>
        <dbReference type="ARBA" id="ARBA00022679"/>
    </source>
</evidence>
<dbReference type="InterPro" id="IPR051531">
    <property type="entry name" value="N-acetyltransferase"/>
</dbReference>
<sequence>MLVHPVPVLSTSRLLLKPLELADAQALQETFPRWEIVRYLNAHVPWPYPSDGALRHLTDSVLPAIDAGTEWHWSLRLHTAPARLIGVVSLFDTPGNNRGLWLAPEWQKRGLMGEACQCINRYWFETLGRPVMQVPKAIANRGSCRLSVREGMHIVETTFSEYVSGRLETQVWQLTREQWMANTGILSGPVEATPYTHERHDDEQRGHPGRVIGREL</sequence>
<reference evidence="6" key="2">
    <citation type="submission" date="2020-09" db="EMBL/GenBank/DDBJ databases">
        <authorList>
            <person name="Sun Q."/>
            <person name="Ohkuma M."/>
        </authorList>
    </citation>
    <scope>NUCLEOTIDE SEQUENCE</scope>
    <source>
        <strain evidence="6">JCM 30078</strain>
    </source>
</reference>
<keyword evidence="1" id="KW-0808">Transferase</keyword>
<evidence type="ECO:0000256" key="4">
    <source>
        <dbReference type="SAM" id="MobiDB-lite"/>
    </source>
</evidence>
<protein>
    <recommendedName>
        <fullName evidence="5">N-acetyltransferase domain-containing protein</fullName>
    </recommendedName>
</protein>
<accession>A0A917V113</accession>
<dbReference type="Proteomes" id="UP000635983">
    <property type="component" value="Unassembled WGS sequence"/>
</dbReference>